<accession>A0A8D8FNQ9</accession>
<dbReference type="AlphaFoldDB" id="A0A8D8FNQ9"/>
<dbReference type="EMBL" id="HBUE01082327">
    <property type="protein sequence ID" value="CAG6478091.1"/>
    <property type="molecule type" value="Transcribed_RNA"/>
</dbReference>
<reference evidence="2" key="1">
    <citation type="submission" date="2021-05" db="EMBL/GenBank/DDBJ databases">
        <authorList>
            <person name="Alioto T."/>
            <person name="Alioto T."/>
            <person name="Gomez Garrido J."/>
        </authorList>
    </citation>
    <scope>NUCLEOTIDE SEQUENCE</scope>
</reference>
<name>A0A8D8FNQ9_CULPI</name>
<proteinExistence type="predicted"/>
<feature type="region of interest" description="Disordered" evidence="1">
    <location>
        <begin position="1"/>
        <end position="35"/>
    </location>
</feature>
<organism evidence="2">
    <name type="scientific">Culex pipiens</name>
    <name type="common">House mosquito</name>
    <dbReference type="NCBI Taxonomy" id="7175"/>
    <lineage>
        <taxon>Eukaryota</taxon>
        <taxon>Metazoa</taxon>
        <taxon>Ecdysozoa</taxon>
        <taxon>Arthropoda</taxon>
        <taxon>Hexapoda</taxon>
        <taxon>Insecta</taxon>
        <taxon>Pterygota</taxon>
        <taxon>Neoptera</taxon>
        <taxon>Endopterygota</taxon>
        <taxon>Diptera</taxon>
        <taxon>Nematocera</taxon>
        <taxon>Culicoidea</taxon>
        <taxon>Culicidae</taxon>
        <taxon>Culicinae</taxon>
        <taxon>Culicini</taxon>
        <taxon>Culex</taxon>
        <taxon>Culex</taxon>
    </lineage>
</organism>
<protein>
    <submittedName>
        <fullName evidence="2">(northern house mosquito) hypothetical protein</fullName>
    </submittedName>
</protein>
<sequence length="104" mass="11601">MVGIESHISPKRVSSTDGPAKHPSQGVGGPSRRCLISRGSRLKRRRKWCRQWGEWGNFDGTDDHDDVRPADSMDVNLNIEISASKATMLREHESESTAAGDWLQ</sequence>
<evidence type="ECO:0000313" key="2">
    <source>
        <dbReference type="EMBL" id="CAG6478091.1"/>
    </source>
</evidence>
<evidence type="ECO:0000256" key="1">
    <source>
        <dbReference type="SAM" id="MobiDB-lite"/>
    </source>
</evidence>